<proteinExistence type="predicted"/>
<reference evidence="2 3" key="1">
    <citation type="submission" date="2022-04" db="EMBL/GenBank/DDBJ databases">
        <title>Hymenobacter sp. isolated from the air.</title>
        <authorList>
            <person name="Won M."/>
            <person name="Lee C.-M."/>
            <person name="Woen H.-Y."/>
            <person name="Kwon S.-W."/>
        </authorList>
    </citation>
    <scope>NUCLEOTIDE SEQUENCE [LARGE SCALE GENOMIC DNA]</scope>
    <source>
        <strain evidence="3">5516 S-25</strain>
    </source>
</reference>
<sequence length="423" mass="44384">MTIFSAFTSSWRRLLPGAFLALAGLATASCEKEPFDDHYQVAAEPGFATIATLSSTKYAPGETVPLIVAYNPSDDLKDITVFQVVNRQDSAVVGTYPANGQLNQSSQNFTQQVPYVVPTTLANKTPVRVDVTMNFANGGKRMRRFTYTVAATPTLKFGTTPATYRNGLTATAQAEGDIIGYSLVINEGGIGVLPTPPATSTATLFKNVDSLAYGYRNAAGQSFRLGVVAAPSNGAATNRTVDVRVPVRTAGTAIQFVFVAFAQTQTTTIISAPITVAQPTAFASLKTGRVSFGSSSSPDSLAFNLRTALNEPAANPVTAKDLLVSGISGGTVSLSAANGTRYYKVPAATLATGFYNTATANTVGNLLYQNATANLADLGTVAVNDVYAVRVRGTGEMMLLRITGVKPSTAGSTGRVKFEYRTL</sequence>
<keyword evidence="1" id="KW-0732">Signal</keyword>
<evidence type="ECO:0000313" key="3">
    <source>
        <dbReference type="Proteomes" id="UP000829647"/>
    </source>
</evidence>
<feature type="chain" id="PRO_5045464686" description="DUF4397 domain-containing protein" evidence="1">
    <location>
        <begin position="29"/>
        <end position="423"/>
    </location>
</feature>
<gene>
    <name evidence="2" type="ORF">MWH26_12475</name>
</gene>
<evidence type="ECO:0000256" key="1">
    <source>
        <dbReference type="SAM" id="SignalP"/>
    </source>
</evidence>
<keyword evidence="3" id="KW-1185">Reference proteome</keyword>
<name>A0ABY4J5C7_9BACT</name>
<dbReference type="Proteomes" id="UP000829647">
    <property type="component" value="Chromosome"/>
</dbReference>
<organism evidence="2 3">
    <name type="scientific">Hymenobacter sublimis</name>
    <dbReference type="NCBI Taxonomy" id="2933777"/>
    <lineage>
        <taxon>Bacteria</taxon>
        <taxon>Pseudomonadati</taxon>
        <taxon>Bacteroidota</taxon>
        <taxon>Cytophagia</taxon>
        <taxon>Cytophagales</taxon>
        <taxon>Hymenobacteraceae</taxon>
        <taxon>Hymenobacter</taxon>
    </lineage>
</organism>
<dbReference type="RefSeq" id="WP_247974550.1">
    <property type="nucleotide sequence ID" value="NZ_CP095848.1"/>
</dbReference>
<evidence type="ECO:0008006" key="4">
    <source>
        <dbReference type="Google" id="ProtNLM"/>
    </source>
</evidence>
<accession>A0ABY4J5C7</accession>
<protein>
    <recommendedName>
        <fullName evidence="4">DUF4397 domain-containing protein</fullName>
    </recommendedName>
</protein>
<feature type="signal peptide" evidence="1">
    <location>
        <begin position="1"/>
        <end position="28"/>
    </location>
</feature>
<evidence type="ECO:0000313" key="2">
    <source>
        <dbReference type="EMBL" id="UPL48005.1"/>
    </source>
</evidence>
<dbReference type="EMBL" id="CP095848">
    <property type="protein sequence ID" value="UPL48005.1"/>
    <property type="molecule type" value="Genomic_DNA"/>
</dbReference>